<dbReference type="AlphaFoldDB" id="A0A428NS19"/>
<gene>
    <name evidence="5" type="ORF">CEP51_016346</name>
</gene>
<accession>A0A428NS19</accession>
<reference evidence="5 6" key="1">
    <citation type="submission" date="2017-06" db="EMBL/GenBank/DDBJ databases">
        <title>Comparative genomic analysis of Ambrosia Fusariam Clade fungi.</title>
        <authorList>
            <person name="Stajich J.E."/>
            <person name="Carrillo J."/>
            <person name="Kijimoto T."/>
            <person name="Eskalen A."/>
            <person name="O'Donnell K."/>
            <person name="Kasson M."/>
        </authorList>
    </citation>
    <scope>NUCLEOTIDE SEQUENCE [LARGE SCALE GENOMIC DNA]</scope>
    <source>
        <strain evidence="5 6">NRRL62606</strain>
    </source>
</reference>
<evidence type="ECO:0000259" key="4">
    <source>
        <dbReference type="Pfam" id="PF13460"/>
    </source>
</evidence>
<evidence type="ECO:0000256" key="1">
    <source>
        <dbReference type="ARBA" id="ARBA00005725"/>
    </source>
</evidence>
<keyword evidence="2" id="KW-0521">NADP</keyword>
<proteinExistence type="inferred from homology"/>
<dbReference type="GO" id="GO:0016491">
    <property type="term" value="F:oxidoreductase activity"/>
    <property type="evidence" value="ECO:0007669"/>
    <property type="project" value="UniProtKB-KW"/>
</dbReference>
<comment type="caution">
    <text evidence="5">The sequence shown here is derived from an EMBL/GenBank/DDBJ whole genome shotgun (WGS) entry which is preliminary data.</text>
</comment>
<keyword evidence="6" id="KW-1185">Reference proteome</keyword>
<dbReference type="PANTHER" id="PTHR47706">
    <property type="entry name" value="NMRA-LIKE FAMILY PROTEIN"/>
    <property type="match status" value="1"/>
</dbReference>
<dbReference type="EMBL" id="NKCL01001108">
    <property type="protein sequence ID" value="RSL43547.1"/>
    <property type="molecule type" value="Genomic_DNA"/>
</dbReference>
<sequence>MSSLTVGLAGITGKFGRLLASKLLQSPSIHLRGYARDPSKVVPALAESPRLKLFKGEAFDDTAIKPFVTGCDVVVCAYLGADDLMVDGQKKLIDACEEAGVPRYVASDWALDYTKLSLGELFPKDPMIHVKAYLETKKAVKGVHVLIGGFMDPIFSPLFQVWDPEAKTLRYWGEGDEPWEATSYDNAAEFTAAVIADTSAIGIKKYLGDRKSIKEIAATFQEVYGIQPKLERLGSLDGLKTQMNALRAKNPSDVFSYMFLFFMYYWLNGQTFVGPATDNERYPEVKSETWEEFLKKRSLDELPQAYFSLAQ</sequence>
<dbReference type="InterPro" id="IPR016040">
    <property type="entry name" value="NAD(P)-bd_dom"/>
</dbReference>
<evidence type="ECO:0000256" key="2">
    <source>
        <dbReference type="ARBA" id="ARBA00022857"/>
    </source>
</evidence>
<comment type="similarity">
    <text evidence="1">Belongs to the NmrA-type oxidoreductase family. Isoflavone reductase subfamily.</text>
</comment>
<organism evidence="5 6">
    <name type="scientific">Fusarium floridanum</name>
    <dbReference type="NCBI Taxonomy" id="1325733"/>
    <lineage>
        <taxon>Eukaryota</taxon>
        <taxon>Fungi</taxon>
        <taxon>Dikarya</taxon>
        <taxon>Ascomycota</taxon>
        <taxon>Pezizomycotina</taxon>
        <taxon>Sordariomycetes</taxon>
        <taxon>Hypocreomycetidae</taxon>
        <taxon>Hypocreales</taxon>
        <taxon>Nectriaceae</taxon>
        <taxon>Fusarium</taxon>
        <taxon>Fusarium solani species complex</taxon>
    </lineage>
</organism>
<evidence type="ECO:0000256" key="3">
    <source>
        <dbReference type="ARBA" id="ARBA00023002"/>
    </source>
</evidence>
<keyword evidence="3" id="KW-0560">Oxidoreductase</keyword>
<protein>
    <recommendedName>
        <fullName evidence="4">NAD(P)-binding domain-containing protein</fullName>
    </recommendedName>
</protein>
<dbReference type="Proteomes" id="UP000287972">
    <property type="component" value="Unassembled WGS sequence"/>
</dbReference>
<evidence type="ECO:0000313" key="5">
    <source>
        <dbReference type="EMBL" id="RSL43547.1"/>
    </source>
</evidence>
<dbReference type="InterPro" id="IPR051609">
    <property type="entry name" value="NmrA/Isoflavone_reductase-like"/>
</dbReference>
<dbReference type="InterPro" id="IPR036291">
    <property type="entry name" value="NAD(P)-bd_dom_sf"/>
</dbReference>
<dbReference type="Pfam" id="PF13460">
    <property type="entry name" value="NAD_binding_10"/>
    <property type="match status" value="1"/>
</dbReference>
<dbReference type="SUPFAM" id="SSF51735">
    <property type="entry name" value="NAD(P)-binding Rossmann-fold domains"/>
    <property type="match status" value="1"/>
</dbReference>
<dbReference type="Gene3D" id="3.40.50.720">
    <property type="entry name" value="NAD(P)-binding Rossmann-like Domain"/>
    <property type="match status" value="1"/>
</dbReference>
<dbReference type="PANTHER" id="PTHR47706:SF9">
    <property type="entry name" value="NMRA-LIKE DOMAIN-CONTAINING PROTEIN-RELATED"/>
    <property type="match status" value="1"/>
</dbReference>
<feature type="domain" description="NAD(P)-binding" evidence="4">
    <location>
        <begin position="10"/>
        <end position="139"/>
    </location>
</feature>
<name>A0A428NS19_9HYPO</name>
<evidence type="ECO:0000313" key="6">
    <source>
        <dbReference type="Proteomes" id="UP000287972"/>
    </source>
</evidence>